<protein>
    <recommendedName>
        <fullName evidence="2">glycine--tRNA ligase</fullName>
        <ecNumber evidence="2">6.1.1.14</ecNumber>
    </recommendedName>
</protein>
<dbReference type="EMBL" id="JPVU01000178">
    <property type="protein sequence ID" value="KFN90894.1"/>
    <property type="molecule type" value="Genomic_DNA"/>
</dbReference>
<gene>
    <name evidence="9" type="ORF">TMUPMC115_1682</name>
</gene>
<keyword evidence="7 9" id="KW-0030">Aminoacyl-tRNA synthetase</keyword>
<name>A0A091C1W4_9ENTE</name>
<evidence type="ECO:0000313" key="9">
    <source>
        <dbReference type="EMBL" id="KFN90894.1"/>
    </source>
</evidence>
<keyword evidence="5" id="KW-0067">ATP-binding</keyword>
<evidence type="ECO:0000256" key="4">
    <source>
        <dbReference type="ARBA" id="ARBA00022741"/>
    </source>
</evidence>
<comment type="catalytic activity">
    <reaction evidence="8">
        <text>tRNA(Gly) + glycine + ATP = glycyl-tRNA(Gly) + AMP + diphosphate</text>
        <dbReference type="Rhea" id="RHEA:16013"/>
        <dbReference type="Rhea" id="RHEA-COMP:9664"/>
        <dbReference type="Rhea" id="RHEA-COMP:9683"/>
        <dbReference type="ChEBI" id="CHEBI:30616"/>
        <dbReference type="ChEBI" id="CHEBI:33019"/>
        <dbReference type="ChEBI" id="CHEBI:57305"/>
        <dbReference type="ChEBI" id="CHEBI:78442"/>
        <dbReference type="ChEBI" id="CHEBI:78522"/>
        <dbReference type="ChEBI" id="CHEBI:456215"/>
        <dbReference type="EC" id="6.1.1.14"/>
    </reaction>
</comment>
<evidence type="ECO:0000256" key="8">
    <source>
        <dbReference type="ARBA" id="ARBA00047937"/>
    </source>
</evidence>
<sequence>MTFTQVNMFSTPRRLALQVQGLAEKQADTQEEIKGPAKKIAMDENGNWSKAAQGFVRGQGLSTEDIYFKTMKDTEYVYVTKQTIGKKRYRCSSRIKTKSLLV</sequence>
<evidence type="ECO:0000256" key="3">
    <source>
        <dbReference type="ARBA" id="ARBA00022598"/>
    </source>
</evidence>
<evidence type="ECO:0000256" key="6">
    <source>
        <dbReference type="ARBA" id="ARBA00022917"/>
    </source>
</evidence>
<dbReference type="InterPro" id="IPR015944">
    <property type="entry name" value="Gly-tRNA-synth_bsu"/>
</dbReference>
<evidence type="ECO:0000256" key="5">
    <source>
        <dbReference type="ARBA" id="ARBA00022840"/>
    </source>
</evidence>
<dbReference type="PANTHER" id="PTHR30075:SF2">
    <property type="entry name" value="GLYCINE--TRNA LIGASE, CHLOROPLASTIC_MITOCHONDRIAL 2"/>
    <property type="match status" value="1"/>
</dbReference>
<dbReference type="PATRIC" id="fig|1302649.3.peg.1685"/>
<organism evidence="9 10">
    <name type="scientific">Tetragenococcus muriaticus PMC-11-5</name>
    <dbReference type="NCBI Taxonomy" id="1302649"/>
    <lineage>
        <taxon>Bacteria</taxon>
        <taxon>Bacillati</taxon>
        <taxon>Bacillota</taxon>
        <taxon>Bacilli</taxon>
        <taxon>Lactobacillales</taxon>
        <taxon>Enterococcaceae</taxon>
        <taxon>Tetragenococcus</taxon>
    </lineage>
</organism>
<comment type="similarity">
    <text evidence="1">Belongs to the class-II aminoacyl-tRNA synthetase family.</text>
</comment>
<dbReference type="InterPro" id="IPR006194">
    <property type="entry name" value="Gly-tRNA-synth_heterodimer"/>
</dbReference>
<keyword evidence="6" id="KW-0648">Protein biosynthesis</keyword>
<proteinExistence type="inferred from homology"/>
<accession>A0A091C1W4</accession>
<keyword evidence="4" id="KW-0547">Nucleotide-binding</keyword>
<dbReference type="PANTHER" id="PTHR30075">
    <property type="entry name" value="GLYCYL-TRNA SYNTHETASE"/>
    <property type="match status" value="1"/>
</dbReference>
<evidence type="ECO:0000256" key="7">
    <source>
        <dbReference type="ARBA" id="ARBA00023146"/>
    </source>
</evidence>
<dbReference type="EC" id="6.1.1.14" evidence="2"/>
<dbReference type="Pfam" id="PF02092">
    <property type="entry name" value="tRNA_synt_2f"/>
    <property type="match status" value="1"/>
</dbReference>
<evidence type="ECO:0000256" key="2">
    <source>
        <dbReference type="ARBA" id="ARBA00012829"/>
    </source>
</evidence>
<dbReference type="AlphaFoldDB" id="A0A091C1W4"/>
<evidence type="ECO:0000313" key="10">
    <source>
        <dbReference type="Proteomes" id="UP000029380"/>
    </source>
</evidence>
<comment type="caution">
    <text evidence="9">The sequence shown here is derived from an EMBL/GenBank/DDBJ whole genome shotgun (WGS) entry which is preliminary data.</text>
</comment>
<dbReference type="GO" id="GO:0005524">
    <property type="term" value="F:ATP binding"/>
    <property type="evidence" value="ECO:0007669"/>
    <property type="project" value="UniProtKB-KW"/>
</dbReference>
<keyword evidence="3 9" id="KW-0436">Ligase</keyword>
<dbReference type="Proteomes" id="UP000029380">
    <property type="component" value="Unassembled WGS sequence"/>
</dbReference>
<dbReference type="GO" id="GO:0006426">
    <property type="term" value="P:glycyl-tRNA aminoacylation"/>
    <property type="evidence" value="ECO:0007669"/>
    <property type="project" value="InterPro"/>
</dbReference>
<reference evidence="9 10" key="1">
    <citation type="submission" date="2014-08" db="EMBL/GenBank/DDBJ databases">
        <title>Genome sequence of Tetragenococcus muriaticus.</title>
        <authorList>
            <person name="Chuea-nongthon C."/>
            <person name="Rodtong S."/>
            <person name="Yongsawatdigul J."/>
            <person name="Steele J.L."/>
            <person name="Liu X.-y."/>
            <person name="Speers J."/>
            <person name="Glasner J.D."/>
            <person name="Neeno-Eckwall E.C."/>
        </authorList>
    </citation>
    <scope>NUCLEOTIDE SEQUENCE [LARGE SCALE GENOMIC DNA]</scope>
    <source>
        <strain evidence="9 10">PMC-11-5</strain>
    </source>
</reference>
<dbReference type="GO" id="GO:0005829">
    <property type="term" value="C:cytosol"/>
    <property type="evidence" value="ECO:0007669"/>
    <property type="project" value="TreeGrafter"/>
</dbReference>
<evidence type="ECO:0000256" key="1">
    <source>
        <dbReference type="ARBA" id="ARBA00008226"/>
    </source>
</evidence>
<dbReference type="GO" id="GO:0004820">
    <property type="term" value="F:glycine-tRNA ligase activity"/>
    <property type="evidence" value="ECO:0007669"/>
    <property type="project" value="UniProtKB-EC"/>
</dbReference>